<keyword evidence="3" id="KW-1003">Cell membrane</keyword>
<dbReference type="PANTHER" id="PTHR30151">
    <property type="entry name" value="ALKANE SULFONATE ABC TRANSPORTER-RELATED, MEMBRANE SUBUNIT"/>
    <property type="match status" value="1"/>
</dbReference>
<organism evidence="9 10">
    <name type="scientific">Metabacillus fastidiosus</name>
    <dbReference type="NCBI Taxonomy" id="1458"/>
    <lineage>
        <taxon>Bacteria</taxon>
        <taxon>Bacillati</taxon>
        <taxon>Bacillota</taxon>
        <taxon>Bacilli</taxon>
        <taxon>Bacillales</taxon>
        <taxon>Bacillaceae</taxon>
        <taxon>Metabacillus</taxon>
    </lineage>
</organism>
<evidence type="ECO:0000256" key="1">
    <source>
        <dbReference type="ARBA" id="ARBA00004651"/>
    </source>
</evidence>
<keyword evidence="4 7" id="KW-0812">Transmembrane</keyword>
<evidence type="ECO:0000313" key="10">
    <source>
        <dbReference type="Proteomes" id="UP001342826"/>
    </source>
</evidence>
<feature type="transmembrane region" description="Helical" evidence="7">
    <location>
        <begin position="194"/>
        <end position="215"/>
    </location>
</feature>
<evidence type="ECO:0000256" key="2">
    <source>
        <dbReference type="ARBA" id="ARBA00022448"/>
    </source>
</evidence>
<evidence type="ECO:0000256" key="6">
    <source>
        <dbReference type="ARBA" id="ARBA00023136"/>
    </source>
</evidence>
<feature type="transmembrane region" description="Helical" evidence="7">
    <location>
        <begin position="117"/>
        <end position="138"/>
    </location>
</feature>
<dbReference type="GeneID" id="301140767"/>
<dbReference type="InterPro" id="IPR035906">
    <property type="entry name" value="MetI-like_sf"/>
</dbReference>
<evidence type="ECO:0000256" key="7">
    <source>
        <dbReference type="RuleBase" id="RU363032"/>
    </source>
</evidence>
<comment type="similarity">
    <text evidence="7">Belongs to the binding-protein-dependent transport system permease family.</text>
</comment>
<evidence type="ECO:0000256" key="3">
    <source>
        <dbReference type="ARBA" id="ARBA00022475"/>
    </source>
</evidence>
<keyword evidence="2 7" id="KW-0813">Transport</keyword>
<accession>A0ABU6P237</accession>
<evidence type="ECO:0000256" key="4">
    <source>
        <dbReference type="ARBA" id="ARBA00022692"/>
    </source>
</evidence>
<reference evidence="9 10" key="1">
    <citation type="submission" date="2023-03" db="EMBL/GenBank/DDBJ databases">
        <title>Bacillus Genome Sequencing.</title>
        <authorList>
            <person name="Dunlap C."/>
        </authorList>
    </citation>
    <scope>NUCLEOTIDE SEQUENCE [LARGE SCALE GENOMIC DNA]</scope>
    <source>
        <strain evidence="9 10">NRS-1717</strain>
    </source>
</reference>
<evidence type="ECO:0000256" key="5">
    <source>
        <dbReference type="ARBA" id="ARBA00022989"/>
    </source>
</evidence>
<comment type="subcellular location">
    <subcellularLocation>
        <location evidence="1 7">Cell membrane</location>
        <topology evidence="1 7">Multi-pass membrane protein</topology>
    </subcellularLocation>
</comment>
<dbReference type="InterPro" id="IPR000515">
    <property type="entry name" value="MetI-like"/>
</dbReference>
<dbReference type="Gene3D" id="1.10.3720.10">
    <property type="entry name" value="MetI-like"/>
    <property type="match status" value="1"/>
</dbReference>
<name>A0ABU6P237_9BACI</name>
<keyword evidence="10" id="KW-1185">Reference proteome</keyword>
<dbReference type="EMBL" id="JARTFS010000016">
    <property type="protein sequence ID" value="MED4403429.1"/>
    <property type="molecule type" value="Genomic_DNA"/>
</dbReference>
<feature type="transmembrane region" description="Helical" evidence="7">
    <location>
        <begin position="244"/>
        <end position="266"/>
    </location>
</feature>
<sequence length="283" mass="31058">MASDVAKTIILSKKGSLRKQFLYKTFRSEIFLPVLAFLVFITLWQFILQLLNIPSYLLPKPTDIASAAFENGTNLIESVLTTAIESIFGFLLSVIIGVSSAVLLASSRIIEKSIYPYAIILQTIPIVAIAPIIVIWFGAGINSIIVITFLISFFPMLSNTLIGLHSTDQNLKNLFYLYNANRWQLMWRLRIPGALPYIVGGLKVSCTLSVIGAIVGEYIAGIGGSQGGLGYAITSAAMRLETPYLFACGLSASLLGISFFLVVNYISKRLLSSWHESEMKTEN</sequence>
<evidence type="ECO:0000313" key="9">
    <source>
        <dbReference type="EMBL" id="MED4403429.1"/>
    </source>
</evidence>
<feature type="transmembrane region" description="Helical" evidence="7">
    <location>
        <begin position="87"/>
        <end position="105"/>
    </location>
</feature>
<dbReference type="PANTHER" id="PTHR30151:SF41">
    <property type="entry name" value="ABC TRANSPORTER PERMEASE PROTEIN"/>
    <property type="match status" value="1"/>
</dbReference>
<comment type="caution">
    <text evidence="9">The sequence shown here is derived from an EMBL/GenBank/DDBJ whole genome shotgun (WGS) entry which is preliminary data.</text>
</comment>
<keyword evidence="6 7" id="KW-0472">Membrane</keyword>
<gene>
    <name evidence="9" type="ORF">P9271_19150</name>
</gene>
<dbReference type="Pfam" id="PF00528">
    <property type="entry name" value="BPD_transp_1"/>
    <property type="match status" value="1"/>
</dbReference>
<keyword evidence="5 7" id="KW-1133">Transmembrane helix</keyword>
<dbReference type="SUPFAM" id="SSF161098">
    <property type="entry name" value="MetI-like"/>
    <property type="match status" value="1"/>
</dbReference>
<feature type="domain" description="ABC transmembrane type-1" evidence="8">
    <location>
        <begin position="79"/>
        <end position="267"/>
    </location>
</feature>
<evidence type="ECO:0000259" key="8">
    <source>
        <dbReference type="PROSITE" id="PS50928"/>
    </source>
</evidence>
<dbReference type="Proteomes" id="UP001342826">
    <property type="component" value="Unassembled WGS sequence"/>
</dbReference>
<feature type="transmembrane region" description="Helical" evidence="7">
    <location>
        <begin position="144"/>
        <end position="164"/>
    </location>
</feature>
<feature type="transmembrane region" description="Helical" evidence="7">
    <location>
        <begin position="30"/>
        <end position="51"/>
    </location>
</feature>
<protein>
    <submittedName>
        <fullName evidence="9">ABC transporter permease</fullName>
    </submittedName>
</protein>
<dbReference type="RefSeq" id="WP_066228290.1">
    <property type="nucleotide sequence ID" value="NZ_JARTFQ010000001.1"/>
</dbReference>
<dbReference type="CDD" id="cd06261">
    <property type="entry name" value="TM_PBP2"/>
    <property type="match status" value="1"/>
</dbReference>
<dbReference type="PROSITE" id="PS50928">
    <property type="entry name" value="ABC_TM1"/>
    <property type="match status" value="1"/>
</dbReference>
<proteinExistence type="inferred from homology"/>